<feature type="non-terminal residue" evidence="1">
    <location>
        <position position="93"/>
    </location>
</feature>
<organism evidence="1">
    <name type="scientific">Ornithodoros brasiliensis</name>
    <name type="common">Mouro tick</name>
    <dbReference type="NCBI Taxonomy" id="888526"/>
    <lineage>
        <taxon>Eukaryota</taxon>
        <taxon>Metazoa</taxon>
        <taxon>Ecdysozoa</taxon>
        <taxon>Arthropoda</taxon>
        <taxon>Chelicerata</taxon>
        <taxon>Arachnida</taxon>
        <taxon>Acari</taxon>
        <taxon>Parasitiformes</taxon>
        <taxon>Ixodida</taxon>
        <taxon>Ixodoidea</taxon>
        <taxon>Argasidae</taxon>
        <taxon>Ornithodorinae</taxon>
        <taxon>Ornithodoros</taxon>
    </lineage>
</organism>
<name>A0A1D2AJQ5_ORNBR</name>
<evidence type="ECO:0000313" key="1">
    <source>
        <dbReference type="EMBL" id="JAT79165.1"/>
    </source>
</evidence>
<reference evidence="1" key="1">
    <citation type="submission" date="2016-07" db="EMBL/GenBank/DDBJ databases">
        <title>Salivary Glands transcriptome analysis on engorged females of Ornithodoros brasiliensis (Acari:Argasidae).</title>
        <authorList>
            <person name="Simons S.M."/>
            <person name="Carvalho E."/>
            <person name="Junqueira-de-Azevedo I."/>
            <person name="Ho P.L."/>
            <person name="Giovanni D."/>
            <person name="Mendonca R."/>
            <person name="Onofrio V."/>
            <person name="Landulfo G."/>
            <person name="Ramirez D."/>
            <person name="Barros-Battesti D."/>
        </authorList>
    </citation>
    <scope>NUCLEOTIDE SEQUENCE</scope>
    <source>
        <strain evidence="1">Female</strain>
        <tissue evidence="1">Salivary gland</tissue>
    </source>
</reference>
<protein>
    <submittedName>
        <fullName evidence="1">Uncharacterized protein</fullName>
    </submittedName>
</protein>
<dbReference type="EMBL" id="GETE01000322">
    <property type="protein sequence ID" value="JAT79165.1"/>
    <property type="molecule type" value="Transcribed_RNA"/>
</dbReference>
<dbReference type="AlphaFoldDB" id="A0A1D2AJQ5"/>
<sequence length="93" mass="10702">MKLTNLNKTSILKHDISSVRMHLIFCAMVRVNWTDDRMCIRDLLGCMAVNNNNNNNLWLYIARQLCGGKQKSRKFVLHAVEIMPRQRGAAGSR</sequence>
<accession>A0A1D2AJQ5</accession>
<proteinExistence type="predicted"/>